<accession>A6IZ11</accession>
<evidence type="ECO:0000313" key="1">
    <source>
        <dbReference type="EMBL" id="EDL92488.1"/>
    </source>
</evidence>
<dbReference type="Proteomes" id="UP000234681">
    <property type="component" value="Chromosome 19"/>
</dbReference>
<organism evidence="1 2">
    <name type="scientific">Rattus norvegicus</name>
    <name type="common">Rat</name>
    <dbReference type="NCBI Taxonomy" id="10116"/>
    <lineage>
        <taxon>Eukaryota</taxon>
        <taxon>Metazoa</taxon>
        <taxon>Chordata</taxon>
        <taxon>Craniata</taxon>
        <taxon>Vertebrata</taxon>
        <taxon>Euteleostomi</taxon>
        <taxon>Mammalia</taxon>
        <taxon>Eutheria</taxon>
        <taxon>Euarchontoglires</taxon>
        <taxon>Glires</taxon>
        <taxon>Rodentia</taxon>
        <taxon>Myomorpha</taxon>
        <taxon>Muroidea</taxon>
        <taxon>Muridae</taxon>
        <taxon>Murinae</taxon>
        <taxon>Rattus</taxon>
    </lineage>
</organism>
<name>A6IZ11_RAT</name>
<dbReference type="EMBL" id="CH473972">
    <property type="protein sequence ID" value="EDL92488.1"/>
    <property type="molecule type" value="Genomic_DNA"/>
</dbReference>
<proteinExistence type="predicted"/>
<evidence type="ECO:0000313" key="2">
    <source>
        <dbReference type="Proteomes" id="UP000234681"/>
    </source>
</evidence>
<dbReference type="AlphaFoldDB" id="A6IZ11"/>
<reference evidence="2" key="1">
    <citation type="submission" date="2005-09" db="EMBL/GenBank/DDBJ databases">
        <authorList>
            <person name="Mural R.J."/>
            <person name="Li P.W."/>
            <person name="Adams M.D."/>
            <person name="Amanatides P.G."/>
            <person name="Baden-Tillson H."/>
            <person name="Barnstead M."/>
            <person name="Chin S.H."/>
            <person name="Dew I."/>
            <person name="Evans C.A."/>
            <person name="Ferriera S."/>
            <person name="Flanigan M."/>
            <person name="Fosler C."/>
            <person name="Glodek A."/>
            <person name="Gu Z."/>
            <person name="Holt R.A."/>
            <person name="Jennings D."/>
            <person name="Kraft C.L."/>
            <person name="Lu F."/>
            <person name="Nguyen T."/>
            <person name="Nusskern D.R."/>
            <person name="Pfannkoch C.M."/>
            <person name="Sitter C."/>
            <person name="Sutton G.G."/>
            <person name="Venter J.C."/>
            <person name="Wang Z."/>
            <person name="Woodage T."/>
            <person name="Zheng X.H."/>
            <person name="Zhong F."/>
        </authorList>
    </citation>
    <scope>NUCLEOTIDE SEQUENCE [LARGE SCALE GENOMIC DNA]</scope>
    <source>
        <strain>BN</strain>
        <strain evidence="2">Sprague-Dawley</strain>
    </source>
</reference>
<sequence>MCLGRGLVCVLGFDRHSSLQALASGLPQWSIDSLRRGQAFLRLDLCLVLSDTGGFPTGQMVF</sequence>
<gene>
    <name evidence="1" type="ORF">rCG_51057</name>
</gene>
<protein>
    <submittedName>
        <fullName evidence="1">RCG51057</fullName>
    </submittedName>
</protein>